<evidence type="ECO:0000256" key="4">
    <source>
        <dbReference type="ARBA" id="ARBA00023155"/>
    </source>
</evidence>
<dbReference type="CDD" id="cd00086">
    <property type="entry name" value="homeodomain"/>
    <property type="match status" value="1"/>
</dbReference>
<sequence>MRKSCVRCIVLGRGLRDLPSFFVVVSKDVGVKELVSRQWQASFASARAATISVQTVSPSAVVMSEGVDLVTCSQRGIKGTMRKRYLRGGWYIVGESFWLAEPPPYCDIRPADLFEVPASKQTGRKVGGAATQPMEALLVGGVGTTLTTTVFHPATATTATIKKKKSPPQMSSYPYFLPDHHHHRAMASCLSNVSAPSSSGTNPFSIENILSSRVQLPILPLQAAADSFQFPWSLPTYPFVSLLSPMMPTMIPPYHLLARRKRRHRTIFSEEQLQILENTFVNTHYPDVSTREKLAIQCDLKEERVEVWFKNRRAKERKQKRDDVSNKNIKVSLSDDSECDVSDDEEPRSAKRRRLESKNVQSSSPETKSSTEKSSSSPNK</sequence>
<dbReference type="PANTHER" id="PTHR46643:SF1">
    <property type="entry name" value="HOMEOBOX PROTEIN GOOSECOID-2"/>
    <property type="match status" value="1"/>
</dbReference>
<protein>
    <recommendedName>
        <fullName evidence="9">Homeobox domain-containing protein</fullName>
    </recommendedName>
</protein>
<evidence type="ECO:0000256" key="2">
    <source>
        <dbReference type="ARBA" id="ARBA00006503"/>
    </source>
</evidence>
<accession>A0A8S1GRL4</accession>
<organism evidence="10 11">
    <name type="scientific">Caenorhabditis auriculariae</name>
    <dbReference type="NCBI Taxonomy" id="2777116"/>
    <lineage>
        <taxon>Eukaryota</taxon>
        <taxon>Metazoa</taxon>
        <taxon>Ecdysozoa</taxon>
        <taxon>Nematoda</taxon>
        <taxon>Chromadorea</taxon>
        <taxon>Rhabditida</taxon>
        <taxon>Rhabditina</taxon>
        <taxon>Rhabditomorpha</taxon>
        <taxon>Rhabditoidea</taxon>
        <taxon>Rhabditidae</taxon>
        <taxon>Peloderinae</taxon>
        <taxon>Caenorhabditis</taxon>
    </lineage>
</organism>
<dbReference type="GO" id="GO:0005634">
    <property type="term" value="C:nucleus"/>
    <property type="evidence" value="ECO:0007669"/>
    <property type="project" value="UniProtKB-SubCell"/>
</dbReference>
<dbReference type="SMART" id="SM00389">
    <property type="entry name" value="HOX"/>
    <property type="match status" value="1"/>
</dbReference>
<dbReference type="InterPro" id="IPR009057">
    <property type="entry name" value="Homeodomain-like_sf"/>
</dbReference>
<evidence type="ECO:0000256" key="3">
    <source>
        <dbReference type="ARBA" id="ARBA00023125"/>
    </source>
</evidence>
<evidence type="ECO:0000256" key="6">
    <source>
        <dbReference type="PROSITE-ProRule" id="PRU00108"/>
    </source>
</evidence>
<gene>
    <name evidence="10" type="ORF">CAUJ_LOCUS2154</name>
</gene>
<dbReference type="EMBL" id="CAJGYM010000004">
    <property type="protein sequence ID" value="CAD6186235.1"/>
    <property type="molecule type" value="Genomic_DNA"/>
</dbReference>
<dbReference type="InterPro" id="IPR001356">
    <property type="entry name" value="HD"/>
</dbReference>
<feature type="region of interest" description="Disordered" evidence="8">
    <location>
        <begin position="317"/>
        <end position="380"/>
    </location>
</feature>
<keyword evidence="3 6" id="KW-0238">DNA-binding</keyword>
<dbReference type="GO" id="GO:0000981">
    <property type="term" value="F:DNA-binding transcription factor activity, RNA polymerase II-specific"/>
    <property type="evidence" value="ECO:0007669"/>
    <property type="project" value="InterPro"/>
</dbReference>
<keyword evidence="4 6" id="KW-0371">Homeobox</keyword>
<comment type="subcellular location">
    <subcellularLocation>
        <location evidence="1 6 7">Nucleus</location>
    </subcellularLocation>
</comment>
<dbReference type="PROSITE" id="PS50071">
    <property type="entry name" value="HOMEOBOX_2"/>
    <property type="match status" value="1"/>
</dbReference>
<feature type="compositionally biased region" description="Acidic residues" evidence="8">
    <location>
        <begin position="335"/>
        <end position="346"/>
    </location>
</feature>
<dbReference type="Gene3D" id="1.10.10.60">
    <property type="entry name" value="Homeodomain-like"/>
    <property type="match status" value="1"/>
</dbReference>
<dbReference type="FunFam" id="1.10.10.60:FF:000223">
    <property type="entry name" value="Goosecoid homeobox 2"/>
    <property type="match status" value="1"/>
</dbReference>
<dbReference type="AlphaFoldDB" id="A0A8S1GRL4"/>
<comment type="caution">
    <text evidence="10">The sequence shown here is derived from an EMBL/GenBank/DDBJ whole genome shotgun (WGS) entry which is preliminary data.</text>
</comment>
<name>A0A8S1GRL4_9PELO</name>
<evidence type="ECO:0000256" key="7">
    <source>
        <dbReference type="RuleBase" id="RU000682"/>
    </source>
</evidence>
<evidence type="ECO:0000259" key="9">
    <source>
        <dbReference type="PROSITE" id="PS50071"/>
    </source>
</evidence>
<dbReference type="PANTHER" id="PTHR46643">
    <property type="entry name" value="HOMEOBOX PROTEIN GOOSECOID-RELATED"/>
    <property type="match status" value="1"/>
</dbReference>
<dbReference type="OrthoDB" id="6159439at2759"/>
<dbReference type="Proteomes" id="UP000835052">
    <property type="component" value="Unassembled WGS sequence"/>
</dbReference>
<feature type="domain" description="Homeobox" evidence="9">
    <location>
        <begin position="259"/>
        <end position="319"/>
    </location>
</feature>
<dbReference type="GO" id="GO:0000978">
    <property type="term" value="F:RNA polymerase II cis-regulatory region sequence-specific DNA binding"/>
    <property type="evidence" value="ECO:0007669"/>
    <property type="project" value="TreeGrafter"/>
</dbReference>
<feature type="DNA-binding region" description="Homeobox" evidence="6">
    <location>
        <begin position="261"/>
        <end position="320"/>
    </location>
</feature>
<dbReference type="Pfam" id="PF00046">
    <property type="entry name" value="Homeodomain"/>
    <property type="match status" value="1"/>
</dbReference>
<evidence type="ECO:0000256" key="8">
    <source>
        <dbReference type="SAM" id="MobiDB-lite"/>
    </source>
</evidence>
<dbReference type="InterPro" id="IPR017970">
    <property type="entry name" value="Homeobox_CS"/>
</dbReference>
<evidence type="ECO:0000256" key="5">
    <source>
        <dbReference type="ARBA" id="ARBA00023242"/>
    </source>
</evidence>
<comment type="similarity">
    <text evidence="2">Belongs to the paired homeobox family. Bicoid subfamily.</text>
</comment>
<dbReference type="SUPFAM" id="SSF46689">
    <property type="entry name" value="Homeodomain-like"/>
    <property type="match status" value="1"/>
</dbReference>
<evidence type="ECO:0000313" key="10">
    <source>
        <dbReference type="EMBL" id="CAD6186235.1"/>
    </source>
</evidence>
<dbReference type="PROSITE" id="PS00027">
    <property type="entry name" value="HOMEOBOX_1"/>
    <property type="match status" value="1"/>
</dbReference>
<reference evidence="10" key="1">
    <citation type="submission" date="2020-10" db="EMBL/GenBank/DDBJ databases">
        <authorList>
            <person name="Kikuchi T."/>
        </authorList>
    </citation>
    <scope>NUCLEOTIDE SEQUENCE</scope>
    <source>
        <strain evidence="10">NKZ352</strain>
    </source>
</reference>
<keyword evidence="5 6" id="KW-0539">Nucleus</keyword>
<dbReference type="InterPro" id="IPR051440">
    <property type="entry name" value="Goosecoid-like_HB"/>
</dbReference>
<keyword evidence="11" id="KW-1185">Reference proteome</keyword>
<feature type="compositionally biased region" description="Low complexity" evidence="8">
    <location>
        <begin position="362"/>
        <end position="380"/>
    </location>
</feature>
<evidence type="ECO:0000313" key="11">
    <source>
        <dbReference type="Proteomes" id="UP000835052"/>
    </source>
</evidence>
<evidence type="ECO:0000256" key="1">
    <source>
        <dbReference type="ARBA" id="ARBA00004123"/>
    </source>
</evidence>
<proteinExistence type="inferred from homology"/>